<reference evidence="2" key="1">
    <citation type="submission" date="2019-08" db="EMBL/GenBank/DDBJ databases">
        <authorList>
            <person name="Kucharzyk K."/>
            <person name="Murdoch R.W."/>
            <person name="Higgins S."/>
            <person name="Loffler F."/>
        </authorList>
    </citation>
    <scope>NUCLEOTIDE SEQUENCE</scope>
</reference>
<dbReference type="EMBL" id="VSSQ01031266">
    <property type="protein sequence ID" value="MPM82086.1"/>
    <property type="molecule type" value="Genomic_DNA"/>
</dbReference>
<proteinExistence type="predicted"/>
<evidence type="ECO:0000313" key="2">
    <source>
        <dbReference type="EMBL" id="MPM82086.1"/>
    </source>
</evidence>
<organism evidence="2">
    <name type="scientific">bioreactor metagenome</name>
    <dbReference type="NCBI Taxonomy" id="1076179"/>
    <lineage>
        <taxon>unclassified sequences</taxon>
        <taxon>metagenomes</taxon>
        <taxon>ecological metagenomes</taxon>
    </lineage>
</organism>
<accession>A0A645CY55</accession>
<comment type="caution">
    <text evidence="2">The sequence shown here is derived from an EMBL/GenBank/DDBJ whole genome shotgun (WGS) entry which is preliminary data.</text>
</comment>
<evidence type="ECO:0000256" key="1">
    <source>
        <dbReference type="SAM" id="MobiDB-lite"/>
    </source>
</evidence>
<name>A0A645CY55_9ZZZZ</name>
<protein>
    <submittedName>
        <fullName evidence="2">Uncharacterized protein</fullName>
    </submittedName>
</protein>
<feature type="region of interest" description="Disordered" evidence="1">
    <location>
        <begin position="1"/>
        <end position="118"/>
    </location>
</feature>
<sequence length="144" mass="14830">MESHAEETGEAVIKRSGIRNEEDENNDGGSDLHSAAVIPAAEEIGHGGAPQMLGHDAGAAPQNHPGQQRADEGVAQTDPGGGDAVLPAELTGIPHKDHGGEVRGTVSKGGEPGPYRTSTQYKAADIGGMTAAIEADHQHCREEQ</sequence>
<dbReference type="AlphaFoldDB" id="A0A645CY55"/>
<gene>
    <name evidence="2" type="ORF">SDC9_129144</name>
</gene>